<proteinExistence type="predicted"/>
<reference evidence="2" key="1">
    <citation type="submission" date="2020-06" db="EMBL/GenBank/DDBJ databases">
        <authorList>
            <person name="Li T."/>
            <person name="Hu X."/>
            <person name="Zhang T."/>
            <person name="Song X."/>
            <person name="Zhang H."/>
            <person name="Dai N."/>
            <person name="Sheng W."/>
            <person name="Hou X."/>
            <person name="Wei L."/>
        </authorList>
    </citation>
    <scope>NUCLEOTIDE SEQUENCE</scope>
    <source>
        <strain evidence="2">G02</strain>
        <tissue evidence="2">Leaf</tissue>
    </source>
</reference>
<evidence type="ECO:0000256" key="1">
    <source>
        <dbReference type="SAM" id="MobiDB-lite"/>
    </source>
</evidence>
<gene>
    <name evidence="2" type="ORF">Sradi_3467900</name>
</gene>
<accession>A0AAW2QD90</accession>
<comment type="caution">
    <text evidence="2">The sequence shown here is derived from an EMBL/GenBank/DDBJ whole genome shotgun (WGS) entry which is preliminary data.</text>
</comment>
<dbReference type="AlphaFoldDB" id="A0AAW2QD90"/>
<reference evidence="2" key="2">
    <citation type="journal article" date="2024" name="Plant">
        <title>Genomic evolution and insights into agronomic trait innovations of Sesamum species.</title>
        <authorList>
            <person name="Miao H."/>
            <person name="Wang L."/>
            <person name="Qu L."/>
            <person name="Liu H."/>
            <person name="Sun Y."/>
            <person name="Le M."/>
            <person name="Wang Q."/>
            <person name="Wei S."/>
            <person name="Zheng Y."/>
            <person name="Lin W."/>
            <person name="Duan Y."/>
            <person name="Cao H."/>
            <person name="Xiong S."/>
            <person name="Wang X."/>
            <person name="Wei L."/>
            <person name="Li C."/>
            <person name="Ma Q."/>
            <person name="Ju M."/>
            <person name="Zhao R."/>
            <person name="Li G."/>
            <person name="Mu C."/>
            <person name="Tian Q."/>
            <person name="Mei H."/>
            <person name="Zhang T."/>
            <person name="Gao T."/>
            <person name="Zhang H."/>
        </authorList>
    </citation>
    <scope>NUCLEOTIDE SEQUENCE</scope>
    <source>
        <strain evidence="2">G02</strain>
    </source>
</reference>
<sequence>MPMRVFKWTPTFTPHQESSITPVWVSFSGLPSHLFRKEALFALANNIGTPLQIADSTYNKSNLSKARVCVEFDLLKPLLEEIDLKICGATIVQKIEYEQVPQYCSLCKHVGHHDSECYSKGDAPKPPRRGRAAAENGEKMNRRYVPISVSAPTRNAHELGVNENTSHVVENDVIDDTKTQLVVAERGVENVGKW</sequence>
<evidence type="ECO:0008006" key="3">
    <source>
        <dbReference type="Google" id="ProtNLM"/>
    </source>
</evidence>
<dbReference type="EMBL" id="JACGWJ010000015">
    <property type="protein sequence ID" value="KAL0365778.1"/>
    <property type="molecule type" value="Genomic_DNA"/>
</dbReference>
<organism evidence="2">
    <name type="scientific">Sesamum radiatum</name>
    <name type="common">Black benniseed</name>
    <dbReference type="NCBI Taxonomy" id="300843"/>
    <lineage>
        <taxon>Eukaryota</taxon>
        <taxon>Viridiplantae</taxon>
        <taxon>Streptophyta</taxon>
        <taxon>Embryophyta</taxon>
        <taxon>Tracheophyta</taxon>
        <taxon>Spermatophyta</taxon>
        <taxon>Magnoliopsida</taxon>
        <taxon>eudicotyledons</taxon>
        <taxon>Gunneridae</taxon>
        <taxon>Pentapetalae</taxon>
        <taxon>asterids</taxon>
        <taxon>lamiids</taxon>
        <taxon>Lamiales</taxon>
        <taxon>Pedaliaceae</taxon>
        <taxon>Sesamum</taxon>
    </lineage>
</organism>
<dbReference type="PANTHER" id="PTHR31286:SF179">
    <property type="entry name" value="RNASE H TYPE-1 DOMAIN-CONTAINING PROTEIN"/>
    <property type="match status" value="1"/>
</dbReference>
<name>A0AAW2QD90_SESRA</name>
<protein>
    <recommendedName>
        <fullName evidence="3">DUF4283 domain-containing protein</fullName>
    </recommendedName>
</protein>
<dbReference type="InterPro" id="IPR040256">
    <property type="entry name" value="At4g02000-like"/>
</dbReference>
<evidence type="ECO:0000313" key="2">
    <source>
        <dbReference type="EMBL" id="KAL0365778.1"/>
    </source>
</evidence>
<dbReference type="PANTHER" id="PTHR31286">
    <property type="entry name" value="GLYCINE-RICH CELL WALL STRUCTURAL PROTEIN 1.8-LIKE"/>
    <property type="match status" value="1"/>
</dbReference>
<feature type="region of interest" description="Disordered" evidence="1">
    <location>
        <begin position="117"/>
        <end position="137"/>
    </location>
</feature>